<dbReference type="GO" id="GO:0016987">
    <property type="term" value="F:sigma factor activity"/>
    <property type="evidence" value="ECO:0007669"/>
    <property type="project" value="UniProtKB-KW"/>
</dbReference>
<dbReference type="GO" id="GO:0006352">
    <property type="term" value="P:DNA-templated transcription initiation"/>
    <property type="evidence" value="ECO:0007669"/>
    <property type="project" value="InterPro"/>
</dbReference>
<dbReference type="InterPro" id="IPR014284">
    <property type="entry name" value="RNA_pol_sigma-70_dom"/>
</dbReference>
<dbReference type="PANTHER" id="PTHR43133">
    <property type="entry name" value="RNA POLYMERASE ECF-TYPE SIGMA FACTO"/>
    <property type="match status" value="1"/>
</dbReference>
<dbReference type="InterPro" id="IPR036388">
    <property type="entry name" value="WH-like_DNA-bd_sf"/>
</dbReference>
<comment type="caution">
    <text evidence="5">The sequence shown here is derived from an EMBL/GenBank/DDBJ whole genome shotgun (WGS) entry which is preliminary data.</text>
</comment>
<dbReference type="InterPro" id="IPR013325">
    <property type="entry name" value="RNA_pol_sigma_r2"/>
</dbReference>
<evidence type="ECO:0008006" key="7">
    <source>
        <dbReference type="Google" id="ProtNLM"/>
    </source>
</evidence>
<dbReference type="Proteomes" id="UP000218831">
    <property type="component" value="Unassembled WGS sequence"/>
</dbReference>
<dbReference type="OrthoDB" id="1524878at2"/>
<dbReference type="RefSeq" id="WP_095605576.1">
    <property type="nucleotide sequence ID" value="NZ_NSKE01000003.1"/>
</dbReference>
<keyword evidence="2" id="KW-0805">Transcription regulation</keyword>
<sequence length="181" mass="21354">MDYANLVSAIQENNTQEINKIIEALRPRLIAFLRIHMNASRSDAEDCAQDSLLTSLEVINEDRLNNPDQVVSYILSVCRNNYLKMQKKKRPEATDEIPDTHQQAPTQLQSLLDEEQERLLEWCLGQLKEKYQEFMQYWFDHPDSHAKKVAKYFGISVNNVWTRKHRLIQKLNDCYQEKSKL</sequence>
<dbReference type="Gene3D" id="1.10.1740.10">
    <property type="match status" value="1"/>
</dbReference>
<evidence type="ECO:0000256" key="3">
    <source>
        <dbReference type="ARBA" id="ARBA00023082"/>
    </source>
</evidence>
<comment type="similarity">
    <text evidence="1">Belongs to the sigma-70 factor family. ECF subfamily.</text>
</comment>
<dbReference type="PANTHER" id="PTHR43133:SF51">
    <property type="entry name" value="RNA POLYMERASE SIGMA FACTOR"/>
    <property type="match status" value="1"/>
</dbReference>
<proteinExistence type="inferred from homology"/>
<evidence type="ECO:0000256" key="4">
    <source>
        <dbReference type="ARBA" id="ARBA00023163"/>
    </source>
</evidence>
<dbReference type="AlphaFoldDB" id="A0A2A2GBY2"/>
<organism evidence="5 6">
    <name type="scientific">Fodinibius salipaludis</name>
    <dbReference type="NCBI Taxonomy" id="2032627"/>
    <lineage>
        <taxon>Bacteria</taxon>
        <taxon>Pseudomonadati</taxon>
        <taxon>Balneolota</taxon>
        <taxon>Balneolia</taxon>
        <taxon>Balneolales</taxon>
        <taxon>Balneolaceae</taxon>
        <taxon>Fodinibius</taxon>
    </lineage>
</organism>
<evidence type="ECO:0000256" key="1">
    <source>
        <dbReference type="ARBA" id="ARBA00010641"/>
    </source>
</evidence>
<evidence type="ECO:0000313" key="6">
    <source>
        <dbReference type="Proteomes" id="UP000218831"/>
    </source>
</evidence>
<dbReference type="InterPro" id="IPR013324">
    <property type="entry name" value="RNA_pol_sigma_r3/r4-like"/>
</dbReference>
<dbReference type="Gene3D" id="1.10.10.10">
    <property type="entry name" value="Winged helix-like DNA-binding domain superfamily/Winged helix DNA-binding domain"/>
    <property type="match status" value="1"/>
</dbReference>
<dbReference type="SUPFAM" id="SSF88946">
    <property type="entry name" value="Sigma2 domain of RNA polymerase sigma factors"/>
    <property type="match status" value="1"/>
</dbReference>
<dbReference type="InterPro" id="IPR039425">
    <property type="entry name" value="RNA_pol_sigma-70-like"/>
</dbReference>
<protein>
    <recommendedName>
        <fullName evidence="7">RNA polymerase sigma-70 region 2 domain-containing protein</fullName>
    </recommendedName>
</protein>
<keyword evidence="6" id="KW-1185">Reference proteome</keyword>
<dbReference type="SUPFAM" id="SSF88659">
    <property type="entry name" value="Sigma3 and sigma4 domains of RNA polymerase sigma factors"/>
    <property type="match status" value="1"/>
</dbReference>
<reference evidence="5 6" key="1">
    <citation type="submission" date="2017-08" db="EMBL/GenBank/DDBJ databases">
        <title>Aliifodinibius alkalisoli sp. nov., isolated from saline alkaline soil.</title>
        <authorList>
            <person name="Liu D."/>
            <person name="Zhang G."/>
        </authorList>
    </citation>
    <scope>NUCLEOTIDE SEQUENCE [LARGE SCALE GENOMIC DNA]</scope>
    <source>
        <strain evidence="5 6">WN023</strain>
    </source>
</reference>
<accession>A0A2A2GBY2</accession>
<evidence type="ECO:0000256" key="2">
    <source>
        <dbReference type="ARBA" id="ARBA00023015"/>
    </source>
</evidence>
<keyword evidence="3" id="KW-0731">Sigma factor</keyword>
<dbReference type="NCBIfam" id="TIGR02937">
    <property type="entry name" value="sigma70-ECF"/>
    <property type="match status" value="1"/>
</dbReference>
<evidence type="ECO:0000313" key="5">
    <source>
        <dbReference type="EMBL" id="PAU94710.1"/>
    </source>
</evidence>
<dbReference type="EMBL" id="NSKE01000003">
    <property type="protein sequence ID" value="PAU94710.1"/>
    <property type="molecule type" value="Genomic_DNA"/>
</dbReference>
<name>A0A2A2GBY2_9BACT</name>
<keyword evidence="4" id="KW-0804">Transcription</keyword>
<gene>
    <name evidence="5" type="ORF">CK503_04345</name>
</gene>